<dbReference type="PRINTS" id="PR00237">
    <property type="entry name" value="GPCRRHODOPSN"/>
</dbReference>
<evidence type="ECO:0000256" key="1">
    <source>
        <dbReference type="ARBA" id="ARBA00004651"/>
    </source>
</evidence>
<dbReference type="Gene3D" id="1.20.1070.10">
    <property type="entry name" value="Rhodopsin 7-helix transmembrane proteins"/>
    <property type="match status" value="1"/>
</dbReference>
<evidence type="ECO:0000256" key="13">
    <source>
        <dbReference type="RuleBase" id="RU000688"/>
    </source>
</evidence>
<reference evidence="16" key="1">
    <citation type="submission" date="2022-03" db="EMBL/GenBank/DDBJ databases">
        <authorList>
            <person name="Alioto T."/>
            <person name="Alioto T."/>
            <person name="Gomez Garrido J."/>
        </authorList>
    </citation>
    <scope>NUCLEOTIDE SEQUENCE</scope>
</reference>
<dbReference type="SUPFAM" id="SSF81321">
    <property type="entry name" value="Family A G protein-coupled receptor-like"/>
    <property type="match status" value="1"/>
</dbReference>
<dbReference type="InterPro" id="IPR050939">
    <property type="entry name" value="Olfactory_GPCR1"/>
</dbReference>
<keyword evidence="3 14" id="KW-0716">Sensory transduction</keyword>
<keyword evidence="5 14" id="KW-0552">Olfaction</keyword>
<evidence type="ECO:0000313" key="16">
    <source>
        <dbReference type="EMBL" id="CAH2272531.1"/>
    </source>
</evidence>
<name>A0AAD1RIQ7_PELCU</name>
<evidence type="ECO:0000256" key="12">
    <source>
        <dbReference type="ARBA" id="ARBA00023224"/>
    </source>
</evidence>
<sequence>LSGNLTIIWLVVSNTSLHTPMYFFLTQLSLSDIILTTNIVPNTLSILLQQGKIMSFSGCITQFYIFGSSESSECLFLTVMAYDRYLAICRPLHYTAIMHHALTMKLVIVSWLLSFSFILITTITISRLHFCGPNVIDHFFCDLDPLIAISCSDTSIVKMAAFILSFPLIIIPLIIILMSYTYIVLSILRITSTSGRGKVFSTCSSHLSVVSIFYGTLIGIYILPTKGLSLTVSKVMSLLYTVVTPMLNPIIYSLRNKDIKQNEAKPIVRPSIAMVEFKELHVSRVQGEIFSVNVLMRVLNL</sequence>
<organism evidence="16 17">
    <name type="scientific">Pelobates cultripes</name>
    <name type="common">Western spadefoot toad</name>
    <dbReference type="NCBI Taxonomy" id="61616"/>
    <lineage>
        <taxon>Eukaryota</taxon>
        <taxon>Metazoa</taxon>
        <taxon>Chordata</taxon>
        <taxon>Craniata</taxon>
        <taxon>Vertebrata</taxon>
        <taxon>Euteleostomi</taxon>
        <taxon>Amphibia</taxon>
        <taxon>Batrachia</taxon>
        <taxon>Anura</taxon>
        <taxon>Pelobatoidea</taxon>
        <taxon>Pelobatidae</taxon>
        <taxon>Pelobates</taxon>
    </lineage>
</organism>
<keyword evidence="17" id="KW-1185">Reference proteome</keyword>
<feature type="non-terminal residue" evidence="16">
    <location>
        <position position="1"/>
    </location>
</feature>
<feature type="domain" description="G-protein coupled receptors family 1 profile" evidence="15">
    <location>
        <begin position="3"/>
        <end position="252"/>
    </location>
</feature>
<evidence type="ECO:0000256" key="3">
    <source>
        <dbReference type="ARBA" id="ARBA00022606"/>
    </source>
</evidence>
<dbReference type="InterPro" id="IPR000276">
    <property type="entry name" value="GPCR_Rhodpsn"/>
</dbReference>
<keyword evidence="8 14" id="KW-0472">Membrane</keyword>
<keyword evidence="4 13" id="KW-0812">Transmembrane</keyword>
<evidence type="ECO:0000256" key="10">
    <source>
        <dbReference type="ARBA" id="ARBA00023170"/>
    </source>
</evidence>
<dbReference type="PRINTS" id="PR00245">
    <property type="entry name" value="OLFACTORYR"/>
</dbReference>
<dbReference type="PROSITE" id="PS00237">
    <property type="entry name" value="G_PROTEIN_RECEP_F1_1"/>
    <property type="match status" value="1"/>
</dbReference>
<evidence type="ECO:0000256" key="6">
    <source>
        <dbReference type="ARBA" id="ARBA00022989"/>
    </source>
</evidence>
<dbReference type="FunFam" id="1.20.1070.10:FF:000010">
    <property type="entry name" value="Olfactory receptor"/>
    <property type="match status" value="1"/>
</dbReference>
<dbReference type="GO" id="GO:0005886">
    <property type="term" value="C:plasma membrane"/>
    <property type="evidence" value="ECO:0007669"/>
    <property type="project" value="UniProtKB-SubCell"/>
</dbReference>
<dbReference type="PANTHER" id="PTHR24242:SF253">
    <property type="entry name" value="OLFACTORY RECEPTOR-RELATED"/>
    <property type="match status" value="1"/>
</dbReference>
<keyword evidence="11" id="KW-0325">Glycoprotein</keyword>
<keyword evidence="7 13" id="KW-0297">G-protein coupled receptor</keyword>
<evidence type="ECO:0000256" key="8">
    <source>
        <dbReference type="ARBA" id="ARBA00023136"/>
    </source>
</evidence>
<dbReference type="Proteomes" id="UP001295444">
    <property type="component" value="Chromosome 03"/>
</dbReference>
<evidence type="ECO:0000256" key="9">
    <source>
        <dbReference type="ARBA" id="ARBA00023157"/>
    </source>
</evidence>
<feature type="transmembrane region" description="Helical" evidence="14">
    <location>
        <begin position="106"/>
        <end position="125"/>
    </location>
</feature>
<feature type="transmembrane region" description="Helical" evidence="14">
    <location>
        <begin position="162"/>
        <end position="187"/>
    </location>
</feature>
<evidence type="ECO:0000256" key="2">
    <source>
        <dbReference type="ARBA" id="ARBA00022475"/>
    </source>
</evidence>
<accession>A0AAD1RIQ7</accession>
<dbReference type="EMBL" id="OW240914">
    <property type="protein sequence ID" value="CAH2272531.1"/>
    <property type="molecule type" value="Genomic_DNA"/>
</dbReference>
<dbReference type="PROSITE" id="PS50262">
    <property type="entry name" value="G_PROTEIN_RECEP_F1_2"/>
    <property type="match status" value="1"/>
</dbReference>
<evidence type="ECO:0000256" key="14">
    <source>
        <dbReference type="RuleBase" id="RU363047"/>
    </source>
</evidence>
<evidence type="ECO:0000259" key="15">
    <source>
        <dbReference type="PROSITE" id="PS50262"/>
    </source>
</evidence>
<evidence type="ECO:0000256" key="7">
    <source>
        <dbReference type="ARBA" id="ARBA00023040"/>
    </source>
</evidence>
<dbReference type="Pfam" id="PF13853">
    <property type="entry name" value="7tm_4"/>
    <property type="match status" value="1"/>
</dbReference>
<dbReference type="InterPro" id="IPR017452">
    <property type="entry name" value="GPCR_Rhodpsn_7TM"/>
</dbReference>
<protein>
    <recommendedName>
        <fullName evidence="14">Olfactory receptor</fullName>
    </recommendedName>
</protein>
<evidence type="ECO:0000256" key="5">
    <source>
        <dbReference type="ARBA" id="ARBA00022725"/>
    </source>
</evidence>
<comment type="subcellular location">
    <subcellularLocation>
        <location evidence="1 14">Cell membrane</location>
        <topology evidence="1 14">Multi-pass membrane protein</topology>
    </subcellularLocation>
</comment>
<dbReference type="GO" id="GO:0004984">
    <property type="term" value="F:olfactory receptor activity"/>
    <property type="evidence" value="ECO:0007669"/>
    <property type="project" value="InterPro"/>
</dbReference>
<comment type="similarity">
    <text evidence="13">Belongs to the G-protein coupled receptor 1 family.</text>
</comment>
<dbReference type="PANTHER" id="PTHR24242">
    <property type="entry name" value="G-PROTEIN COUPLED RECEPTOR"/>
    <property type="match status" value="1"/>
</dbReference>
<comment type="caution">
    <text evidence="14">Lacks conserved residue(s) required for the propagation of feature annotation.</text>
</comment>
<keyword evidence="12 13" id="KW-0807">Transducer</keyword>
<evidence type="ECO:0000313" key="17">
    <source>
        <dbReference type="Proteomes" id="UP001295444"/>
    </source>
</evidence>
<evidence type="ECO:0000256" key="4">
    <source>
        <dbReference type="ARBA" id="ARBA00022692"/>
    </source>
</evidence>
<keyword evidence="6 14" id="KW-1133">Transmembrane helix</keyword>
<keyword evidence="2 14" id="KW-1003">Cell membrane</keyword>
<feature type="non-terminal residue" evidence="16">
    <location>
        <position position="301"/>
    </location>
</feature>
<dbReference type="AlphaFoldDB" id="A0AAD1RIQ7"/>
<evidence type="ECO:0000256" key="11">
    <source>
        <dbReference type="ARBA" id="ARBA00023180"/>
    </source>
</evidence>
<dbReference type="GO" id="GO:0004930">
    <property type="term" value="F:G protein-coupled receptor activity"/>
    <property type="evidence" value="ECO:0007669"/>
    <property type="project" value="UniProtKB-KW"/>
</dbReference>
<feature type="transmembrane region" description="Helical" evidence="14">
    <location>
        <begin position="235"/>
        <end position="254"/>
    </location>
</feature>
<keyword evidence="10 13" id="KW-0675">Receptor</keyword>
<gene>
    <name evidence="16" type="ORF">PECUL_23A008709</name>
</gene>
<dbReference type="InterPro" id="IPR000725">
    <property type="entry name" value="Olfact_rcpt"/>
</dbReference>
<feature type="transmembrane region" description="Helical" evidence="14">
    <location>
        <begin position="199"/>
        <end position="223"/>
    </location>
</feature>
<proteinExistence type="inferred from homology"/>
<keyword evidence="9" id="KW-1015">Disulfide bond</keyword>